<comment type="caution">
    <text evidence="2">The sequence shown here is derived from an EMBL/GenBank/DDBJ whole genome shotgun (WGS) entry which is preliminary data.</text>
</comment>
<gene>
    <name evidence="2" type="ORF">GCM10022419_111830</name>
</gene>
<dbReference type="Proteomes" id="UP001500630">
    <property type="component" value="Unassembled WGS sequence"/>
</dbReference>
<evidence type="ECO:0000313" key="2">
    <source>
        <dbReference type="EMBL" id="GAA3608541.1"/>
    </source>
</evidence>
<evidence type="ECO:0000256" key="1">
    <source>
        <dbReference type="SAM" id="MobiDB-lite"/>
    </source>
</evidence>
<sequence length="99" mass="10931">MWLVHRMCSSGPCRWRRAAESSRITRTAKDPVKLRRAIVVMMSGQGQSVPDITSLMQVGDDYVRDVIHAFNERGFDALDPNGAGADHRRSVGRCASTSA</sequence>
<evidence type="ECO:0008006" key="4">
    <source>
        <dbReference type="Google" id="ProtNLM"/>
    </source>
</evidence>
<dbReference type="EMBL" id="BAABDQ010000044">
    <property type="protein sequence ID" value="GAA3608541.1"/>
    <property type="molecule type" value="Genomic_DNA"/>
</dbReference>
<evidence type="ECO:0000313" key="3">
    <source>
        <dbReference type="Proteomes" id="UP001500630"/>
    </source>
</evidence>
<protein>
    <recommendedName>
        <fullName evidence="4">Helix-turn-helix domain-containing protein</fullName>
    </recommendedName>
</protein>
<dbReference type="Pfam" id="PF13551">
    <property type="entry name" value="HTH_29"/>
    <property type="match status" value="1"/>
</dbReference>
<reference evidence="3" key="1">
    <citation type="journal article" date="2019" name="Int. J. Syst. Evol. Microbiol.">
        <title>The Global Catalogue of Microorganisms (GCM) 10K type strain sequencing project: providing services to taxonomists for standard genome sequencing and annotation.</title>
        <authorList>
            <consortium name="The Broad Institute Genomics Platform"/>
            <consortium name="The Broad Institute Genome Sequencing Center for Infectious Disease"/>
            <person name="Wu L."/>
            <person name="Ma J."/>
        </authorList>
    </citation>
    <scope>NUCLEOTIDE SEQUENCE [LARGE SCALE GENOMIC DNA]</scope>
    <source>
        <strain evidence="3">JCM 17326</strain>
    </source>
</reference>
<name>A0ABP6ZH47_9ACTN</name>
<feature type="region of interest" description="Disordered" evidence="1">
    <location>
        <begin position="78"/>
        <end position="99"/>
    </location>
</feature>
<accession>A0ABP6ZH47</accession>
<keyword evidence="3" id="KW-1185">Reference proteome</keyword>
<organism evidence="2 3">
    <name type="scientific">Nonomuraea rosea</name>
    <dbReference type="NCBI Taxonomy" id="638574"/>
    <lineage>
        <taxon>Bacteria</taxon>
        <taxon>Bacillati</taxon>
        <taxon>Actinomycetota</taxon>
        <taxon>Actinomycetes</taxon>
        <taxon>Streptosporangiales</taxon>
        <taxon>Streptosporangiaceae</taxon>
        <taxon>Nonomuraea</taxon>
    </lineage>
</organism>
<proteinExistence type="predicted"/>